<protein>
    <submittedName>
        <fullName evidence="8">MFS transporter</fullName>
    </submittedName>
</protein>
<dbReference type="PROSITE" id="PS50850">
    <property type="entry name" value="MFS"/>
    <property type="match status" value="1"/>
</dbReference>
<dbReference type="Proteomes" id="UP001139516">
    <property type="component" value="Unassembled WGS sequence"/>
</dbReference>
<feature type="transmembrane region" description="Helical" evidence="6">
    <location>
        <begin position="362"/>
        <end position="384"/>
    </location>
</feature>
<evidence type="ECO:0000313" key="8">
    <source>
        <dbReference type="EMBL" id="MCK8785440.1"/>
    </source>
</evidence>
<dbReference type="PANTHER" id="PTHR23501:SF197">
    <property type="entry name" value="COMD"/>
    <property type="match status" value="1"/>
</dbReference>
<keyword evidence="3 6" id="KW-1133">Transmembrane helix</keyword>
<accession>A0A9X1Y997</accession>
<feature type="transmembrane region" description="Helical" evidence="6">
    <location>
        <begin position="228"/>
        <end position="250"/>
    </location>
</feature>
<evidence type="ECO:0000256" key="5">
    <source>
        <dbReference type="SAM" id="MobiDB-lite"/>
    </source>
</evidence>
<evidence type="ECO:0000313" key="9">
    <source>
        <dbReference type="Proteomes" id="UP001139516"/>
    </source>
</evidence>
<dbReference type="RefSeq" id="WP_248667559.1">
    <property type="nucleotide sequence ID" value="NZ_JALPRX010000057.1"/>
</dbReference>
<dbReference type="AlphaFoldDB" id="A0A9X1Y997"/>
<feature type="transmembrane region" description="Helical" evidence="6">
    <location>
        <begin position="195"/>
        <end position="216"/>
    </location>
</feature>
<dbReference type="SUPFAM" id="SSF103473">
    <property type="entry name" value="MFS general substrate transporter"/>
    <property type="match status" value="1"/>
</dbReference>
<keyword evidence="2 6" id="KW-0812">Transmembrane</keyword>
<dbReference type="Gene3D" id="1.20.1720.10">
    <property type="entry name" value="Multidrug resistance protein D"/>
    <property type="match status" value="1"/>
</dbReference>
<keyword evidence="4 6" id="KW-0472">Membrane</keyword>
<dbReference type="GO" id="GO:0022857">
    <property type="term" value="F:transmembrane transporter activity"/>
    <property type="evidence" value="ECO:0007669"/>
    <property type="project" value="InterPro"/>
</dbReference>
<feature type="transmembrane region" description="Helical" evidence="6">
    <location>
        <begin position="434"/>
        <end position="454"/>
    </location>
</feature>
<evidence type="ECO:0000256" key="4">
    <source>
        <dbReference type="ARBA" id="ARBA00023136"/>
    </source>
</evidence>
<organism evidence="8 9">
    <name type="scientific">Roseomonas acroporae</name>
    <dbReference type="NCBI Taxonomy" id="2937791"/>
    <lineage>
        <taxon>Bacteria</taxon>
        <taxon>Pseudomonadati</taxon>
        <taxon>Pseudomonadota</taxon>
        <taxon>Alphaproteobacteria</taxon>
        <taxon>Acetobacterales</taxon>
        <taxon>Roseomonadaceae</taxon>
        <taxon>Roseomonas</taxon>
    </lineage>
</organism>
<evidence type="ECO:0000256" key="6">
    <source>
        <dbReference type="SAM" id="Phobius"/>
    </source>
</evidence>
<proteinExistence type="predicted"/>
<evidence type="ECO:0000256" key="2">
    <source>
        <dbReference type="ARBA" id="ARBA00022692"/>
    </source>
</evidence>
<feature type="transmembrane region" description="Helical" evidence="6">
    <location>
        <begin position="390"/>
        <end position="413"/>
    </location>
</feature>
<feature type="transmembrane region" description="Helical" evidence="6">
    <location>
        <begin position="52"/>
        <end position="73"/>
    </location>
</feature>
<dbReference type="InterPro" id="IPR005829">
    <property type="entry name" value="Sugar_transporter_CS"/>
</dbReference>
<feature type="transmembrane region" description="Helical" evidence="6">
    <location>
        <begin position="334"/>
        <end position="355"/>
    </location>
</feature>
<evidence type="ECO:0000259" key="7">
    <source>
        <dbReference type="PROSITE" id="PS50850"/>
    </source>
</evidence>
<dbReference type="InterPro" id="IPR036259">
    <property type="entry name" value="MFS_trans_sf"/>
</dbReference>
<dbReference type="PRINTS" id="PR01036">
    <property type="entry name" value="TCRTETB"/>
</dbReference>
<gene>
    <name evidence="8" type="ORF">M0638_13705</name>
</gene>
<feature type="region of interest" description="Disordered" evidence="5">
    <location>
        <begin position="1"/>
        <end position="24"/>
    </location>
</feature>
<feature type="transmembrane region" description="Helical" evidence="6">
    <location>
        <begin position="167"/>
        <end position="189"/>
    </location>
</feature>
<dbReference type="PROSITE" id="PS00217">
    <property type="entry name" value="SUGAR_TRANSPORT_2"/>
    <property type="match status" value="1"/>
</dbReference>
<evidence type="ECO:0000256" key="3">
    <source>
        <dbReference type="ARBA" id="ARBA00022989"/>
    </source>
</evidence>
<comment type="subcellular location">
    <subcellularLocation>
        <location evidence="1">Membrane</location>
        <topology evidence="1">Multi-pass membrane protein</topology>
    </subcellularLocation>
</comment>
<dbReference type="InterPro" id="IPR011701">
    <property type="entry name" value="MFS"/>
</dbReference>
<name>A0A9X1Y997_9PROT</name>
<feature type="transmembrane region" description="Helical" evidence="6">
    <location>
        <begin position="109"/>
        <end position="128"/>
    </location>
</feature>
<feature type="transmembrane region" description="Helical" evidence="6">
    <location>
        <begin position="79"/>
        <end position="97"/>
    </location>
</feature>
<dbReference type="InterPro" id="IPR020846">
    <property type="entry name" value="MFS_dom"/>
</dbReference>
<dbReference type="Gene3D" id="1.20.1250.20">
    <property type="entry name" value="MFS general substrate transporter like domains"/>
    <property type="match status" value="1"/>
</dbReference>
<dbReference type="PANTHER" id="PTHR23501">
    <property type="entry name" value="MAJOR FACILITATOR SUPERFAMILY"/>
    <property type="match status" value="1"/>
</dbReference>
<feature type="transmembrane region" description="Helical" evidence="6">
    <location>
        <begin position="297"/>
        <end position="322"/>
    </location>
</feature>
<sequence length="520" mass="53734">MPSCTTIRQGAGPTTGETQADAGAQASHAAASQPAAGATSFFTIFPSIMLPMFLAVIDQTIVATALPAIAASLGGVERLSWVVVSYLVATTIAAPVYGRLGDALGRRRMMLVALAIFMLFSALCATARSVEMLSFLRVLQGLGGGGLMTLSQALIGEALPPRERARYQGYLAAVAVCSSTFGPVAGGFLAEHLGWRSIFLVNLPVGALAMLLTLRLPRRGGTGGSLRFDTLGLVLFVLFVAPMLLALTLAQRLDFASLPAILGLVALSCCSCLLLLRQERRAAMPLLPLRLLRQPTIWRADGMAMFHGAALVALFTFLPMYLRVVRGASATETGLLLLPLAAGIGIGSMLTGRLVARTGRTAVFPTVGLAVATLTLLCLALFAGRFSLPALVTLLGVNAIFMGTVMGVVQVTVQTAAPPRAIGAAAGSVQFSRAVGAAFGTALVGAVLFAALSLTDPLAAALFNRLVREGPAVMATLSTAQQVLVRDEIAGAFSAAFVTIAAFTGAGLALAATLPMRRLP</sequence>
<comment type="caution">
    <text evidence="8">The sequence shown here is derived from an EMBL/GenBank/DDBJ whole genome shotgun (WGS) entry which is preliminary data.</text>
</comment>
<feature type="transmembrane region" description="Helical" evidence="6">
    <location>
        <begin position="134"/>
        <end position="155"/>
    </location>
</feature>
<feature type="transmembrane region" description="Helical" evidence="6">
    <location>
        <begin position="256"/>
        <end position="276"/>
    </location>
</feature>
<reference evidence="8" key="1">
    <citation type="submission" date="2022-04" db="EMBL/GenBank/DDBJ databases">
        <title>Roseomonas acroporae sp. nov., isolated from coral Acropora digitifera.</title>
        <authorList>
            <person name="Sun H."/>
        </authorList>
    </citation>
    <scope>NUCLEOTIDE SEQUENCE</scope>
    <source>
        <strain evidence="8">NAR14</strain>
    </source>
</reference>
<keyword evidence="9" id="KW-1185">Reference proteome</keyword>
<dbReference type="Pfam" id="PF07690">
    <property type="entry name" value="MFS_1"/>
    <property type="match status" value="1"/>
</dbReference>
<feature type="domain" description="Major facilitator superfamily (MFS) profile" evidence="7">
    <location>
        <begin position="44"/>
        <end position="519"/>
    </location>
</feature>
<feature type="transmembrane region" description="Helical" evidence="6">
    <location>
        <begin position="489"/>
        <end position="514"/>
    </location>
</feature>
<dbReference type="EMBL" id="JALPRX010000057">
    <property type="protein sequence ID" value="MCK8785440.1"/>
    <property type="molecule type" value="Genomic_DNA"/>
</dbReference>
<dbReference type="GO" id="GO:0005886">
    <property type="term" value="C:plasma membrane"/>
    <property type="evidence" value="ECO:0007669"/>
    <property type="project" value="TreeGrafter"/>
</dbReference>
<evidence type="ECO:0000256" key="1">
    <source>
        <dbReference type="ARBA" id="ARBA00004141"/>
    </source>
</evidence>